<dbReference type="Proteomes" id="UP000036923">
    <property type="component" value="Unassembled WGS sequence"/>
</dbReference>
<proteinExistence type="predicted"/>
<organism evidence="1 2">
    <name type="scientific">Pseudobacteroides cellulosolvens ATCC 35603 = DSM 2933</name>
    <dbReference type="NCBI Taxonomy" id="398512"/>
    <lineage>
        <taxon>Bacteria</taxon>
        <taxon>Bacillati</taxon>
        <taxon>Bacillota</taxon>
        <taxon>Clostridia</taxon>
        <taxon>Eubacteriales</taxon>
        <taxon>Oscillospiraceae</taxon>
        <taxon>Pseudobacteroides</taxon>
    </lineage>
</organism>
<name>A0A0L6JQY1_9FIRM</name>
<dbReference type="EMBL" id="LGTC01000001">
    <property type="protein sequence ID" value="KNY27777.1"/>
    <property type="molecule type" value="Genomic_DNA"/>
</dbReference>
<dbReference type="AlphaFoldDB" id="A0A0L6JQY1"/>
<dbReference type="STRING" id="398512.Bccel_3048"/>
<sequence length="220" mass="26084">MRKFSNELYRAFLGRAYTLGYTVVEFETVGQPVEFYKGREYICSLMPDGEIHYKDNTAVRDDVFRLSELFSSMKHAYDLYEKAENLPFDSVKNYKVLCEFGNFLLAAMMDNNDQLRFVTWRYSYNRDSVAYGHYFDTDYDGARQDFAVRAGLIDEKKLFKENELVTLYEACIFRGRNDREISFDDEKRLMNVMNRIQENIPNLSLDCHEQNHEAESELDR</sequence>
<reference evidence="2" key="1">
    <citation type="submission" date="2015-07" db="EMBL/GenBank/DDBJ databases">
        <title>Near-Complete Genome Sequence of the Cellulolytic Bacterium Bacteroides (Pseudobacteroides) cellulosolvens ATCC 35603.</title>
        <authorList>
            <person name="Dassa B."/>
            <person name="Utturkar S.M."/>
            <person name="Klingeman D.M."/>
            <person name="Hurt R.A."/>
            <person name="Keller M."/>
            <person name="Xu J."/>
            <person name="Reddy Y.H.K."/>
            <person name="Borovok I."/>
            <person name="Grinberg I.R."/>
            <person name="Lamed R."/>
            <person name="Zhivin O."/>
            <person name="Bayer E.A."/>
            <person name="Brown S.D."/>
        </authorList>
    </citation>
    <scope>NUCLEOTIDE SEQUENCE [LARGE SCALE GENOMIC DNA]</scope>
    <source>
        <strain evidence="2">DSM 2933</strain>
    </source>
</reference>
<dbReference type="eggNOG" id="ENOG5030EMW">
    <property type="taxonomic scope" value="Bacteria"/>
</dbReference>
<accession>A0A0L6JQY1</accession>
<keyword evidence="2" id="KW-1185">Reference proteome</keyword>
<evidence type="ECO:0000313" key="1">
    <source>
        <dbReference type="EMBL" id="KNY27777.1"/>
    </source>
</evidence>
<gene>
    <name evidence="1" type="ORF">Bccel_3048</name>
</gene>
<dbReference type="RefSeq" id="WP_028308373.1">
    <property type="nucleotide sequence ID" value="NZ_JQKC01000063.1"/>
</dbReference>
<protein>
    <submittedName>
        <fullName evidence="1">Uncharacterized protein</fullName>
    </submittedName>
</protein>
<dbReference type="OrthoDB" id="2079759at2"/>
<comment type="caution">
    <text evidence="1">The sequence shown here is derived from an EMBL/GenBank/DDBJ whole genome shotgun (WGS) entry which is preliminary data.</text>
</comment>
<evidence type="ECO:0000313" key="2">
    <source>
        <dbReference type="Proteomes" id="UP000036923"/>
    </source>
</evidence>